<evidence type="ECO:0000259" key="2">
    <source>
        <dbReference type="Pfam" id="PF12804"/>
    </source>
</evidence>
<evidence type="ECO:0000256" key="1">
    <source>
        <dbReference type="ARBA" id="ARBA00022679"/>
    </source>
</evidence>
<dbReference type="EMBL" id="JADEZV010000001">
    <property type="protein sequence ID" value="MBE9390768.1"/>
    <property type="molecule type" value="Genomic_DNA"/>
</dbReference>
<organism evidence="3 4">
    <name type="scientific">Fervidicoccus fontis</name>
    <dbReference type="NCBI Taxonomy" id="683846"/>
    <lineage>
        <taxon>Archaea</taxon>
        <taxon>Thermoproteota</taxon>
        <taxon>Thermoprotei</taxon>
        <taxon>Fervidicoccales</taxon>
        <taxon>Fervidicoccaceae</taxon>
        <taxon>Fervidicoccus</taxon>
    </lineage>
</organism>
<proteinExistence type="predicted"/>
<comment type="caution">
    <text evidence="3">The sequence shown here is derived from an EMBL/GenBank/DDBJ whole genome shotgun (WGS) entry which is preliminary data.</text>
</comment>
<accession>A0A843A646</accession>
<evidence type="ECO:0000313" key="3">
    <source>
        <dbReference type="EMBL" id="MBE9390768.1"/>
    </source>
</evidence>
<name>A0A843A646_9CREN</name>
<dbReference type="PANTHER" id="PTHR19136:SF86">
    <property type="entry name" value="ADENOSYLCOBINAMIDE-PHOSPHATE GUANYLYLTRANSFERASE"/>
    <property type="match status" value="1"/>
</dbReference>
<dbReference type="Proteomes" id="UP000652307">
    <property type="component" value="Unassembled WGS sequence"/>
</dbReference>
<dbReference type="AlphaFoldDB" id="A0A843A646"/>
<gene>
    <name evidence="3" type="ORF">IOK49_01540</name>
</gene>
<dbReference type="GO" id="GO:0016779">
    <property type="term" value="F:nucleotidyltransferase activity"/>
    <property type="evidence" value="ECO:0007669"/>
    <property type="project" value="TreeGrafter"/>
</dbReference>
<feature type="domain" description="MobA-like NTP transferase" evidence="2">
    <location>
        <begin position="4"/>
        <end position="122"/>
    </location>
</feature>
<evidence type="ECO:0000313" key="4">
    <source>
        <dbReference type="Proteomes" id="UP000652307"/>
    </source>
</evidence>
<protein>
    <submittedName>
        <fullName evidence="3">NTP transferase domain-containing protein</fullName>
    </submittedName>
</protein>
<dbReference type="InterPro" id="IPR025877">
    <property type="entry name" value="MobA-like_NTP_Trfase"/>
</dbReference>
<keyword evidence="1 3" id="KW-0808">Transferase</keyword>
<dbReference type="Gene3D" id="3.90.550.10">
    <property type="entry name" value="Spore Coat Polysaccharide Biosynthesis Protein SpsA, Chain A"/>
    <property type="match status" value="1"/>
</dbReference>
<sequence>MDIVIMAGGRGERLGGLKKPFLIICGKRLIDVSIDAAEKVRGNGKVYVCMRGEDLGKVEGREGVQAVECPGLGYVEDLSLILKRVTFPALILPGDMPFLSREALERFLDKALNSKADVVTLVKMRSGSAEETGISLFNREGGSWENVYFNEDRDLLDIDTPEDLKKAVELCGSTEEGEKRG</sequence>
<reference evidence="3" key="1">
    <citation type="submission" date="2020-10" db="EMBL/GenBank/DDBJ databases">
        <title>Fervidococcus fontis strain 3639Fd - the first crenarchaeon capable of growth on lipids.</title>
        <authorList>
            <person name="Kochetkova T.V."/>
            <person name="Elcheninov A.G."/>
            <person name="Toschakov S.V."/>
            <person name="Kublanov I.V."/>
        </authorList>
    </citation>
    <scope>NUCLEOTIDE SEQUENCE</scope>
    <source>
        <strain evidence="3">3639Fd</strain>
    </source>
</reference>
<dbReference type="InterPro" id="IPR029044">
    <property type="entry name" value="Nucleotide-diphossugar_trans"/>
</dbReference>
<dbReference type="Pfam" id="PF12804">
    <property type="entry name" value="NTP_transf_3"/>
    <property type="match status" value="1"/>
</dbReference>
<dbReference type="SUPFAM" id="SSF53448">
    <property type="entry name" value="Nucleotide-diphospho-sugar transferases"/>
    <property type="match status" value="1"/>
</dbReference>
<dbReference type="PANTHER" id="PTHR19136">
    <property type="entry name" value="MOLYBDENUM COFACTOR GUANYLYLTRANSFERASE"/>
    <property type="match status" value="1"/>
</dbReference>